<evidence type="ECO:0000313" key="5">
    <source>
        <dbReference type="Proteomes" id="UP000283576"/>
    </source>
</evidence>
<dbReference type="Proteomes" id="UP000283576">
    <property type="component" value="Unassembled WGS sequence"/>
</dbReference>
<feature type="domain" description="DUF2089" evidence="3">
    <location>
        <begin position="14"/>
        <end position="58"/>
    </location>
</feature>
<dbReference type="Pfam" id="PF09862">
    <property type="entry name" value="DUF2089"/>
    <property type="match status" value="1"/>
</dbReference>
<name>A0A418HK70_STAGA</name>
<dbReference type="InterPro" id="IPR016032">
    <property type="entry name" value="Sig_transdc_resp-reg_C-effctor"/>
</dbReference>
<accession>A0A418HK70</accession>
<evidence type="ECO:0000256" key="1">
    <source>
        <dbReference type="ARBA" id="ARBA00023015"/>
    </source>
</evidence>
<comment type="caution">
    <text evidence="4">The sequence shown here is derived from an EMBL/GenBank/DDBJ whole genome shotgun (WGS) entry which is preliminary data.</text>
</comment>
<dbReference type="AlphaFoldDB" id="A0A418HK70"/>
<protein>
    <submittedName>
        <fullName evidence="4">DUF2089 family protein</fullName>
    </submittedName>
</protein>
<dbReference type="GO" id="GO:0003677">
    <property type="term" value="F:DNA binding"/>
    <property type="evidence" value="ECO:0007669"/>
    <property type="project" value="InterPro"/>
</dbReference>
<evidence type="ECO:0000259" key="3">
    <source>
        <dbReference type="Pfam" id="PF09862"/>
    </source>
</evidence>
<gene>
    <name evidence="4" type="ORF">BUZ01_13830</name>
</gene>
<dbReference type="InterPro" id="IPR018658">
    <property type="entry name" value="DUF2089"/>
</dbReference>
<dbReference type="EMBL" id="QXRZ01000020">
    <property type="protein sequence ID" value="RIL40975.1"/>
    <property type="molecule type" value="Genomic_DNA"/>
</dbReference>
<proteinExistence type="predicted"/>
<keyword evidence="2" id="KW-0804">Transcription</keyword>
<sequence>MKMKRDIPQWLLELENSDIEFIRNFIVNSGSLKDLAKQYDISYPTVRIRLNNLIQKIEVSERQDVEPMISFLKKLAIDNRLSLETAELIINKYNQERSEE</sequence>
<evidence type="ECO:0000313" key="4">
    <source>
        <dbReference type="EMBL" id="RIL40975.1"/>
    </source>
</evidence>
<reference evidence="4 5" key="1">
    <citation type="journal article" date="2016" name="Front. Microbiol.">
        <title>Comprehensive Phylogenetic Analysis of Bovine Non-aureus Staphylococci Species Based on Whole-Genome Sequencing.</title>
        <authorList>
            <person name="Naushad S."/>
            <person name="Barkema H.W."/>
            <person name="Luby C."/>
            <person name="Condas L.A."/>
            <person name="Nobrega D.B."/>
            <person name="Carson D.A."/>
            <person name="De Buck J."/>
        </authorList>
    </citation>
    <scope>NUCLEOTIDE SEQUENCE [LARGE SCALE GENOMIC DNA]</scope>
    <source>
        <strain evidence="4 5">SNUC 1388</strain>
    </source>
</reference>
<dbReference type="GO" id="GO:0006355">
    <property type="term" value="P:regulation of DNA-templated transcription"/>
    <property type="evidence" value="ECO:0007669"/>
    <property type="project" value="InterPro"/>
</dbReference>
<dbReference type="SUPFAM" id="SSF46894">
    <property type="entry name" value="C-terminal effector domain of the bipartite response regulators"/>
    <property type="match status" value="1"/>
</dbReference>
<evidence type="ECO:0000256" key="2">
    <source>
        <dbReference type="ARBA" id="ARBA00023163"/>
    </source>
</evidence>
<organism evidence="4 5">
    <name type="scientific">Staphylococcus gallinarum</name>
    <dbReference type="NCBI Taxonomy" id="1293"/>
    <lineage>
        <taxon>Bacteria</taxon>
        <taxon>Bacillati</taxon>
        <taxon>Bacillota</taxon>
        <taxon>Bacilli</taxon>
        <taxon>Bacillales</taxon>
        <taxon>Staphylococcaceae</taxon>
        <taxon>Staphylococcus</taxon>
    </lineage>
</organism>
<keyword evidence="1" id="KW-0805">Transcription regulation</keyword>